<proteinExistence type="predicted"/>
<keyword evidence="2" id="KW-0812">Transmembrane</keyword>
<evidence type="ECO:0000256" key="1">
    <source>
        <dbReference type="SAM" id="MobiDB-lite"/>
    </source>
</evidence>
<name>A0ABW6FJW7_9ACTN</name>
<reference evidence="3 4" key="1">
    <citation type="submission" date="2024-09" db="EMBL/GenBank/DDBJ databases">
        <title>The Natural Products Discovery Center: Release of the First 8490 Sequenced Strains for Exploring Actinobacteria Biosynthetic Diversity.</title>
        <authorList>
            <person name="Kalkreuter E."/>
            <person name="Kautsar S.A."/>
            <person name="Yang D."/>
            <person name="Bader C.D."/>
            <person name="Teijaro C.N."/>
            <person name="Fluegel L."/>
            <person name="Davis C.M."/>
            <person name="Simpson J.R."/>
            <person name="Lauterbach L."/>
            <person name="Steele A.D."/>
            <person name="Gui C."/>
            <person name="Meng S."/>
            <person name="Li G."/>
            <person name="Viehrig K."/>
            <person name="Ye F."/>
            <person name="Su P."/>
            <person name="Kiefer A.F."/>
            <person name="Nichols A."/>
            <person name="Cepeda A.J."/>
            <person name="Yan W."/>
            <person name="Fan B."/>
            <person name="Jiang Y."/>
            <person name="Adhikari A."/>
            <person name="Zheng C.-J."/>
            <person name="Schuster L."/>
            <person name="Cowan T.M."/>
            <person name="Smanski M.J."/>
            <person name="Chevrette M.G."/>
            <person name="De Carvalho L.P.S."/>
            <person name="Shen B."/>
        </authorList>
    </citation>
    <scope>NUCLEOTIDE SEQUENCE [LARGE SCALE GENOMIC DNA]</scope>
    <source>
        <strain evidence="3 4">NPDC058348</strain>
    </source>
</reference>
<dbReference type="EMBL" id="JBHXIJ010000078">
    <property type="protein sequence ID" value="MFD5099976.1"/>
    <property type="molecule type" value="Genomic_DNA"/>
</dbReference>
<organism evidence="3 4">
    <name type="scientific">Streptomyces albidochromogenes</name>
    <dbReference type="NCBI Taxonomy" id="329524"/>
    <lineage>
        <taxon>Bacteria</taxon>
        <taxon>Bacillati</taxon>
        <taxon>Actinomycetota</taxon>
        <taxon>Actinomycetes</taxon>
        <taxon>Kitasatosporales</taxon>
        <taxon>Streptomycetaceae</taxon>
        <taxon>Streptomyces</taxon>
    </lineage>
</organism>
<evidence type="ECO:0000256" key="2">
    <source>
        <dbReference type="SAM" id="Phobius"/>
    </source>
</evidence>
<dbReference type="RefSeq" id="WP_386713465.1">
    <property type="nucleotide sequence ID" value="NZ_JBHXIJ010000078.1"/>
</dbReference>
<keyword evidence="4" id="KW-1185">Reference proteome</keyword>
<sequence length="90" mass="9635">MTRTGWHTATSVTGAALCWALGLAMVTSNVQAFFHPTWLSAIWYGPWVLTGALFVAWAACRALDKATTETEAPHPSPSRDSTEIDVGEAA</sequence>
<keyword evidence="2" id="KW-1133">Transmembrane helix</keyword>
<evidence type="ECO:0000313" key="4">
    <source>
        <dbReference type="Proteomes" id="UP001598448"/>
    </source>
</evidence>
<evidence type="ECO:0008006" key="5">
    <source>
        <dbReference type="Google" id="ProtNLM"/>
    </source>
</evidence>
<dbReference type="Proteomes" id="UP001598448">
    <property type="component" value="Unassembled WGS sequence"/>
</dbReference>
<accession>A0ABW6FJW7</accession>
<gene>
    <name evidence="3" type="ORF">ACFWJN_13560</name>
</gene>
<protein>
    <recommendedName>
        <fullName evidence="5">DUF3311 domain-containing protein</fullName>
    </recommendedName>
</protein>
<feature type="region of interest" description="Disordered" evidence="1">
    <location>
        <begin position="67"/>
        <end position="90"/>
    </location>
</feature>
<comment type="caution">
    <text evidence="3">The sequence shown here is derived from an EMBL/GenBank/DDBJ whole genome shotgun (WGS) entry which is preliminary data.</text>
</comment>
<keyword evidence="2" id="KW-0472">Membrane</keyword>
<evidence type="ECO:0000313" key="3">
    <source>
        <dbReference type="EMBL" id="MFD5099976.1"/>
    </source>
</evidence>
<feature type="transmembrane region" description="Helical" evidence="2">
    <location>
        <begin position="42"/>
        <end position="60"/>
    </location>
</feature>